<dbReference type="Pfam" id="PF12900">
    <property type="entry name" value="Pyridox_ox_2"/>
    <property type="match status" value="1"/>
</dbReference>
<dbReference type="PANTHER" id="PTHR34071">
    <property type="entry name" value="5-NITROIMIDAZOLE ANTIBIOTICS RESISTANCE PROTEIN, NIMA-FAMILY-RELATED PROTEIN-RELATED"/>
    <property type="match status" value="1"/>
</dbReference>
<comment type="caution">
    <text evidence="1">The sequence shown here is derived from an EMBL/GenBank/DDBJ whole genome shotgun (WGS) entry which is preliminary data.</text>
</comment>
<dbReference type="PANTHER" id="PTHR34071:SF2">
    <property type="entry name" value="FLAVIN-NUCLEOTIDE-BINDING PROTEIN"/>
    <property type="match status" value="1"/>
</dbReference>
<dbReference type="InterPro" id="IPR024747">
    <property type="entry name" value="Pyridox_Oxase-rel"/>
</dbReference>
<dbReference type="EMBL" id="JAUOZU010000005">
    <property type="protein sequence ID" value="MDO6963331.1"/>
    <property type="molecule type" value="Genomic_DNA"/>
</dbReference>
<evidence type="ECO:0000313" key="2">
    <source>
        <dbReference type="Proteomes" id="UP001174932"/>
    </source>
</evidence>
<organism evidence="1 2">
    <name type="scientific">Rhizobium alvei</name>
    <dbReference type="NCBI Taxonomy" id="1132659"/>
    <lineage>
        <taxon>Bacteria</taxon>
        <taxon>Pseudomonadati</taxon>
        <taxon>Pseudomonadota</taxon>
        <taxon>Alphaproteobacteria</taxon>
        <taxon>Hyphomicrobiales</taxon>
        <taxon>Rhizobiaceae</taxon>
        <taxon>Rhizobium/Agrobacterium group</taxon>
        <taxon>Rhizobium</taxon>
    </lineage>
</organism>
<gene>
    <name evidence="1" type="ORF">Q4481_05135</name>
</gene>
<dbReference type="SUPFAM" id="SSF50475">
    <property type="entry name" value="FMN-binding split barrel"/>
    <property type="match status" value="1"/>
</dbReference>
<sequence length="243" mass="26934">MNSKLRPGTAETYPITDRNRAKRLHERAKYDRESVYAILDAGLLCHVAYVIDGQPYCTPTIHWRKGDWLFWHGSAASRMLRNQSKGAQVCVTVSHIDALVLARCGFNHSADYRSAMCFGTARLIDDPNQKAEALREVVDRFYPDRTSLLRPSTDQEIKATSVVGMKIEEAAAKVRTKGVGDEEEDLGLPIWAGIFPVTTVIGAAKASALIPAGTEMPESLKIYAEGRRLDDALLEAQAHYEAE</sequence>
<accession>A0ABT8YI14</accession>
<dbReference type="RefSeq" id="WP_304375246.1">
    <property type="nucleotide sequence ID" value="NZ_JAUOZU010000005.1"/>
</dbReference>
<dbReference type="InterPro" id="IPR012349">
    <property type="entry name" value="Split_barrel_FMN-bd"/>
</dbReference>
<proteinExistence type="predicted"/>
<keyword evidence="2" id="KW-1185">Reference proteome</keyword>
<dbReference type="Gene3D" id="2.30.110.10">
    <property type="entry name" value="Electron Transport, Fmn-binding Protein, Chain A"/>
    <property type="match status" value="1"/>
</dbReference>
<dbReference type="Proteomes" id="UP001174932">
    <property type="component" value="Unassembled WGS sequence"/>
</dbReference>
<protein>
    <submittedName>
        <fullName evidence="1">Pyridoxamine 5'-phosphate oxidase family protein</fullName>
    </submittedName>
</protein>
<name>A0ABT8YI14_9HYPH</name>
<evidence type="ECO:0000313" key="1">
    <source>
        <dbReference type="EMBL" id="MDO6963331.1"/>
    </source>
</evidence>
<reference evidence="1" key="2">
    <citation type="submission" date="2023-07" db="EMBL/GenBank/DDBJ databases">
        <authorList>
            <person name="Shen H."/>
        </authorList>
    </citation>
    <scope>NUCLEOTIDE SEQUENCE</scope>
    <source>
        <strain evidence="1">TNR-22</strain>
    </source>
</reference>
<reference evidence="1" key="1">
    <citation type="journal article" date="2015" name="Int. J. Syst. Evol. Microbiol.">
        <title>Rhizobium alvei sp. nov., isolated from a freshwater river.</title>
        <authorList>
            <person name="Sheu S.Y."/>
            <person name="Huang H.W."/>
            <person name="Young C.C."/>
            <person name="Chen W.M."/>
        </authorList>
    </citation>
    <scope>NUCLEOTIDE SEQUENCE</scope>
    <source>
        <strain evidence="1">TNR-22</strain>
    </source>
</reference>